<name>A0A1C3NWK8_9ACTN</name>
<organism evidence="1 2">
    <name type="scientific">Candidatus Protofrankia californiensis</name>
    <dbReference type="NCBI Taxonomy" id="1839754"/>
    <lineage>
        <taxon>Bacteria</taxon>
        <taxon>Bacillati</taxon>
        <taxon>Actinomycetota</taxon>
        <taxon>Actinomycetes</taxon>
        <taxon>Frankiales</taxon>
        <taxon>Frankiaceae</taxon>
        <taxon>Protofrankia</taxon>
    </lineage>
</organism>
<evidence type="ECO:0000313" key="2">
    <source>
        <dbReference type="Proteomes" id="UP000199013"/>
    </source>
</evidence>
<proteinExistence type="predicted"/>
<dbReference type="Proteomes" id="UP000199013">
    <property type="component" value="Unassembled WGS sequence"/>
</dbReference>
<evidence type="ECO:0000313" key="1">
    <source>
        <dbReference type="EMBL" id="SBW21075.1"/>
    </source>
</evidence>
<protein>
    <submittedName>
        <fullName evidence="1">Uncharacterized protein</fullName>
    </submittedName>
</protein>
<dbReference type="EMBL" id="FLUV01000791">
    <property type="protein sequence ID" value="SBW21075.1"/>
    <property type="molecule type" value="Genomic_DNA"/>
</dbReference>
<keyword evidence="2" id="KW-1185">Reference proteome</keyword>
<sequence length="68" mass="7212">MITMMVGDTAVETAVRNAVWPGEAPNGGHYARLSAPARTREGWGLSNRTGTRPAAVALGDLCGGRWSW</sequence>
<dbReference type="AlphaFoldDB" id="A0A1C3NWK8"/>
<accession>A0A1C3NWK8</accession>
<reference evidence="2" key="1">
    <citation type="submission" date="2016-02" db="EMBL/GenBank/DDBJ databases">
        <authorList>
            <person name="Wibberg D."/>
        </authorList>
    </citation>
    <scope>NUCLEOTIDE SEQUENCE [LARGE SCALE GENOMIC DNA]</scope>
</reference>
<gene>
    <name evidence="1" type="ORF">FDG2_1890</name>
</gene>